<dbReference type="PROSITE" id="PS51318">
    <property type="entry name" value="TAT"/>
    <property type="match status" value="1"/>
</dbReference>
<evidence type="ECO:0000256" key="3">
    <source>
        <dbReference type="ARBA" id="ARBA00023002"/>
    </source>
</evidence>
<evidence type="ECO:0000259" key="4">
    <source>
        <dbReference type="PROSITE" id="PS51387"/>
    </source>
</evidence>
<evidence type="ECO:0000256" key="1">
    <source>
        <dbReference type="ARBA" id="ARBA00022630"/>
    </source>
</evidence>
<evidence type="ECO:0000256" key="2">
    <source>
        <dbReference type="ARBA" id="ARBA00022827"/>
    </source>
</evidence>
<dbReference type="GO" id="GO:0016020">
    <property type="term" value="C:membrane"/>
    <property type="evidence" value="ECO:0007669"/>
    <property type="project" value="InterPro"/>
</dbReference>
<dbReference type="GO" id="GO:0003885">
    <property type="term" value="F:D-arabinono-1,4-lactone oxidase activity"/>
    <property type="evidence" value="ECO:0007669"/>
    <property type="project" value="InterPro"/>
</dbReference>
<dbReference type="PIRSF" id="PIRSF000136">
    <property type="entry name" value="LGO_GLO"/>
    <property type="match status" value="1"/>
</dbReference>
<keyword evidence="1" id="KW-0285">Flavoprotein</keyword>
<dbReference type="PROSITE" id="PS51387">
    <property type="entry name" value="FAD_PCMH"/>
    <property type="match status" value="1"/>
</dbReference>
<dbReference type="Pfam" id="PF04030">
    <property type="entry name" value="ALO"/>
    <property type="match status" value="1"/>
</dbReference>
<dbReference type="InterPro" id="IPR006311">
    <property type="entry name" value="TAT_signal"/>
</dbReference>
<dbReference type="InterPro" id="IPR007173">
    <property type="entry name" value="ALO_C"/>
</dbReference>
<dbReference type="Gene3D" id="1.10.45.10">
    <property type="entry name" value="Vanillyl-alcohol Oxidase, Chain A, domain 4"/>
    <property type="match status" value="1"/>
</dbReference>
<dbReference type="SUPFAM" id="SSF56176">
    <property type="entry name" value="FAD-binding/transporter-associated domain-like"/>
    <property type="match status" value="1"/>
</dbReference>
<dbReference type="GO" id="GO:0071949">
    <property type="term" value="F:FAD binding"/>
    <property type="evidence" value="ECO:0007669"/>
    <property type="project" value="InterPro"/>
</dbReference>
<keyword evidence="6" id="KW-1185">Reference proteome</keyword>
<dbReference type="InterPro" id="IPR016171">
    <property type="entry name" value="Vanillyl_alc_oxidase_C-sub2"/>
</dbReference>
<dbReference type="Pfam" id="PF01565">
    <property type="entry name" value="FAD_binding_4"/>
    <property type="match status" value="1"/>
</dbReference>
<dbReference type="NCBIfam" id="TIGR01679">
    <property type="entry name" value="bact_FAD_ox"/>
    <property type="match status" value="1"/>
</dbReference>
<sequence>MSKVSRRALMTGAAAVGVTAAGAVGYRVWRDREPTAPAAQDAQGHLLWRNWSGIRDCYPAQRGAPANEAELAGLIKTGPAPIRAVGAGHSFTALVPTSGLLLTLDQMSGVISHDADKLQATVRAGTRLGDLGPALAAIGQEMPNLPDINKQSLAGAMSTGTHGTGHGLKAVHGEALSFRLATAKGEVIDCSPTSNPDIYNAARVGLGAFGVLTEVTLQNQPLKRIVKRVELRDFDEICEDWPKVRLQHRNAEFYAIPFTGKAALITADVTDQPVVPRGPDVDTQTLMDLKKLRDLFGFVPPLRKAVAQSLMGGIKPEVMVDEGWKLLSNDRPVRFNEMEFHLPREAQIPALKEVVAAIEKHRSDVFFPIEVRTIEPDDAWLSPFYNRPSGSVAVHAYYKDDYQFLFDLIEPIFRRHEGRPHWGKLNSLKYADFATLYPRWKDACAVRAELDPTGRFLNPYLRSVFLGQA</sequence>
<dbReference type="InterPro" id="IPR006094">
    <property type="entry name" value="Oxid_FAD_bind_N"/>
</dbReference>
<dbReference type="InterPro" id="IPR016169">
    <property type="entry name" value="FAD-bd_PCMH_sub2"/>
</dbReference>
<dbReference type="Gene3D" id="3.30.70.2520">
    <property type="match status" value="1"/>
</dbReference>
<dbReference type="Gene3D" id="3.30.465.10">
    <property type="match status" value="1"/>
</dbReference>
<protein>
    <submittedName>
        <fullName evidence="5">FAD-binding protein</fullName>
    </submittedName>
</protein>
<dbReference type="InterPro" id="IPR016167">
    <property type="entry name" value="FAD-bd_PCMH_sub1"/>
</dbReference>
<dbReference type="PANTHER" id="PTHR43762">
    <property type="entry name" value="L-GULONOLACTONE OXIDASE"/>
    <property type="match status" value="1"/>
</dbReference>
<dbReference type="RefSeq" id="WP_211939810.1">
    <property type="nucleotide sequence ID" value="NZ_CP073078.1"/>
</dbReference>
<dbReference type="InterPro" id="IPR036318">
    <property type="entry name" value="FAD-bd_PCMH-like_sf"/>
</dbReference>
<dbReference type="InterPro" id="IPR010031">
    <property type="entry name" value="FAD_lactone_oxidase-like"/>
</dbReference>
<dbReference type="PANTHER" id="PTHR43762:SF1">
    <property type="entry name" value="D-ARABINONO-1,4-LACTONE OXIDASE"/>
    <property type="match status" value="1"/>
</dbReference>
<keyword evidence="3" id="KW-0560">Oxidoreductase</keyword>
<gene>
    <name evidence="5" type="ORF">KCG34_07770</name>
</gene>
<evidence type="ECO:0000313" key="5">
    <source>
        <dbReference type="EMBL" id="QUD89758.1"/>
    </source>
</evidence>
<accession>A0A975G261</accession>
<organism evidence="5 6">
    <name type="scientific">Phenylobacterium montanum</name>
    <dbReference type="NCBI Taxonomy" id="2823693"/>
    <lineage>
        <taxon>Bacteria</taxon>
        <taxon>Pseudomonadati</taxon>
        <taxon>Pseudomonadota</taxon>
        <taxon>Alphaproteobacteria</taxon>
        <taxon>Caulobacterales</taxon>
        <taxon>Caulobacteraceae</taxon>
        <taxon>Phenylobacterium</taxon>
    </lineage>
</organism>
<evidence type="ECO:0000313" key="6">
    <source>
        <dbReference type="Proteomes" id="UP000676409"/>
    </source>
</evidence>
<name>A0A975G261_9CAUL</name>
<dbReference type="Proteomes" id="UP000676409">
    <property type="component" value="Chromosome"/>
</dbReference>
<dbReference type="AlphaFoldDB" id="A0A975G261"/>
<proteinExistence type="predicted"/>
<reference evidence="5" key="1">
    <citation type="submission" date="2021-04" db="EMBL/GenBank/DDBJ databases">
        <title>The complete genome sequence of Caulobacter sp. S6.</title>
        <authorList>
            <person name="Tang Y."/>
            <person name="Ouyang W."/>
            <person name="Liu Q."/>
            <person name="Huang B."/>
            <person name="Guo Z."/>
            <person name="Lei P."/>
        </authorList>
    </citation>
    <scope>NUCLEOTIDE SEQUENCE</scope>
    <source>
        <strain evidence="5">S6</strain>
    </source>
</reference>
<keyword evidence="2" id="KW-0274">FAD</keyword>
<dbReference type="EMBL" id="CP073078">
    <property type="protein sequence ID" value="QUD89758.1"/>
    <property type="molecule type" value="Genomic_DNA"/>
</dbReference>
<dbReference type="Gene3D" id="3.30.43.10">
    <property type="entry name" value="Uridine Diphospho-n-acetylenolpyruvylglucosamine Reductase, domain 2"/>
    <property type="match status" value="1"/>
</dbReference>
<dbReference type="KEGG" id="caul:KCG34_07770"/>
<dbReference type="InterPro" id="IPR016166">
    <property type="entry name" value="FAD-bd_PCMH"/>
</dbReference>
<feature type="domain" description="FAD-binding PCMH-type" evidence="4">
    <location>
        <begin position="55"/>
        <end position="222"/>
    </location>
</feature>